<keyword evidence="1" id="KW-0347">Helicase</keyword>
<name>A0ACB8TZG8_9APHY</name>
<accession>A0ACB8TZG8</accession>
<proteinExistence type="predicted"/>
<comment type="caution">
    <text evidence="1">The sequence shown here is derived from an EMBL/GenBank/DDBJ whole genome shotgun (WGS) entry which is preliminary data.</text>
</comment>
<keyword evidence="1" id="KW-0067">ATP-binding</keyword>
<evidence type="ECO:0000313" key="1">
    <source>
        <dbReference type="EMBL" id="KAI0087115.1"/>
    </source>
</evidence>
<organism evidence="1 2">
    <name type="scientific">Irpex rosettiformis</name>
    <dbReference type="NCBI Taxonomy" id="378272"/>
    <lineage>
        <taxon>Eukaryota</taxon>
        <taxon>Fungi</taxon>
        <taxon>Dikarya</taxon>
        <taxon>Basidiomycota</taxon>
        <taxon>Agaricomycotina</taxon>
        <taxon>Agaricomycetes</taxon>
        <taxon>Polyporales</taxon>
        <taxon>Irpicaceae</taxon>
        <taxon>Irpex</taxon>
    </lineage>
</organism>
<keyword evidence="1" id="KW-0378">Hydrolase</keyword>
<dbReference type="Proteomes" id="UP001055072">
    <property type="component" value="Unassembled WGS sequence"/>
</dbReference>
<dbReference type="EMBL" id="MU274919">
    <property type="protein sequence ID" value="KAI0087115.1"/>
    <property type="molecule type" value="Genomic_DNA"/>
</dbReference>
<gene>
    <name evidence="1" type="ORF">BDY19DRAFT_1058316</name>
</gene>
<reference evidence="1" key="1">
    <citation type="journal article" date="2021" name="Environ. Microbiol.">
        <title>Gene family expansions and transcriptome signatures uncover fungal adaptations to wood decay.</title>
        <authorList>
            <person name="Hage H."/>
            <person name="Miyauchi S."/>
            <person name="Viragh M."/>
            <person name="Drula E."/>
            <person name="Min B."/>
            <person name="Chaduli D."/>
            <person name="Navarro D."/>
            <person name="Favel A."/>
            <person name="Norest M."/>
            <person name="Lesage-Meessen L."/>
            <person name="Balint B."/>
            <person name="Merenyi Z."/>
            <person name="de Eugenio L."/>
            <person name="Morin E."/>
            <person name="Martinez A.T."/>
            <person name="Baldrian P."/>
            <person name="Stursova M."/>
            <person name="Martinez M.J."/>
            <person name="Novotny C."/>
            <person name="Magnuson J.K."/>
            <person name="Spatafora J.W."/>
            <person name="Maurice S."/>
            <person name="Pangilinan J."/>
            <person name="Andreopoulos W."/>
            <person name="LaButti K."/>
            <person name="Hundley H."/>
            <person name="Na H."/>
            <person name="Kuo A."/>
            <person name="Barry K."/>
            <person name="Lipzen A."/>
            <person name="Henrissat B."/>
            <person name="Riley R."/>
            <person name="Ahrendt S."/>
            <person name="Nagy L.G."/>
            <person name="Grigoriev I.V."/>
            <person name="Martin F."/>
            <person name="Rosso M.N."/>
        </authorList>
    </citation>
    <scope>NUCLEOTIDE SEQUENCE</scope>
    <source>
        <strain evidence="1">CBS 384.51</strain>
    </source>
</reference>
<evidence type="ECO:0000313" key="2">
    <source>
        <dbReference type="Proteomes" id="UP001055072"/>
    </source>
</evidence>
<keyword evidence="2" id="KW-1185">Reference proteome</keyword>
<keyword evidence="1" id="KW-0547">Nucleotide-binding</keyword>
<sequence>MTDTAETSLHRSMETLSLPTPDTFSAFPFLPYEIQLELMRHLYENIEGRRVTIVESPTGTGKTLSLLCASLTWLRDEQERVRRGKVAPSDRNSELDWVSAQTLERKRRELEAEEIEYAERLAQARRKEAALRKAARARVHKRPRVGVDSTRLERDLTFDDEQFLPDDIAGEADSANNLSPEVRTLMEKLNKTRKPAFADSTDNGPEPTCTKIYYASRTHSQLSQVLHELEKLKITLSPASVVAVNGGSNQRTQSGTGSTAKRRISLEEDDEGDVRSIEEPKVDARVVSLGSRKQLCINDKLKSKAGDLDEACRQLLSEKGGRRCPHLPPMDDEVRMLDFRDQILATPKDIESLVVVGQESHTCPYFGSRRAIAQAQLVLLPYNLLLQKTAREALGIDLTDQVVVIDEAHNLISTLLALSTTTLSYRTLSTSLNQLNVYFTKFKNRLNAQHSIHLKRLIGLLSSLVKYAKEWRDERIASRTDASSKSPTTEVITSGELLRRLGRKVEGVNLLEVERYLRDSKIARKISGYCVQTMEKAAGQDPKKLAKLSRMSATTPPLHVVENFIVSLTSANDDGRVTFSLVDQQVELKYQHLNPETHFQEVADTARAVVLAGGTMSPISDVKNQLFMTLPPERLTTFSCGHIIPPTNLQTLVLKKGPRGGDLQFKYDKRDDSGLISELGQGLVNFANIIPGGMVVFVPSYSFLHLIVKHWQEHGVWDRLKAKKKLFMEPQESSDVDAVLRDYTAEITCASQILPAPGQAKKGGSLLFAVVGAKLSEGLNFTDDLARAVIIVGLPFANLASAELRERMSYVNRLEQKRGKGVAKGPGIKDAGTELYENMCMNAVNQSIGRAVRHRGDWAALVLVDARYASPRIRGKLPKWIGKDLTVAETFGEAVKEMGRFYREKRSQP</sequence>
<protein>
    <submittedName>
        <fullName evidence="1">DNA repair helicase</fullName>
    </submittedName>
</protein>